<dbReference type="FunFam" id="3.50.50.60:FF:000051">
    <property type="entry name" value="Glutathione reductase"/>
    <property type="match status" value="1"/>
</dbReference>
<evidence type="ECO:0000256" key="6">
    <source>
        <dbReference type="ARBA" id="ARBA00023002"/>
    </source>
</evidence>
<dbReference type="GO" id="GO:0050661">
    <property type="term" value="F:NADP binding"/>
    <property type="evidence" value="ECO:0007669"/>
    <property type="project" value="InterPro"/>
</dbReference>
<feature type="binding site" evidence="11">
    <location>
        <begin position="178"/>
        <end position="185"/>
    </location>
    <ligand>
        <name>NAD(+)</name>
        <dbReference type="ChEBI" id="CHEBI:57540"/>
    </ligand>
</feature>
<dbReference type="InterPro" id="IPR001100">
    <property type="entry name" value="Pyr_nuc-diS_OxRdtase"/>
</dbReference>
<evidence type="ECO:0000256" key="4">
    <source>
        <dbReference type="ARBA" id="ARBA00022827"/>
    </source>
</evidence>
<dbReference type="PIRSF" id="PIRSF000350">
    <property type="entry name" value="Mercury_reductase_MerA"/>
    <property type="match status" value="1"/>
</dbReference>
<dbReference type="Pfam" id="PF02852">
    <property type="entry name" value="Pyr_redox_dim"/>
    <property type="match status" value="1"/>
</dbReference>
<comment type="caution">
    <text evidence="17">The sequence shown here is derived from an EMBL/GenBank/DDBJ whole genome shotgun (WGS) entry which is preliminary data.</text>
</comment>
<feature type="domain" description="FAD/NAD(P)-binding" evidence="16">
    <location>
        <begin position="5"/>
        <end position="322"/>
    </location>
</feature>
<dbReference type="InterPro" id="IPR023753">
    <property type="entry name" value="FAD/NAD-binding_dom"/>
</dbReference>
<evidence type="ECO:0000256" key="7">
    <source>
        <dbReference type="ARBA" id="ARBA00023157"/>
    </source>
</evidence>
<evidence type="ECO:0000259" key="15">
    <source>
        <dbReference type="Pfam" id="PF02852"/>
    </source>
</evidence>
<dbReference type="AlphaFoldDB" id="A0A369T8D8"/>
<dbReference type="InterPro" id="IPR006324">
    <property type="entry name" value="GSHR"/>
</dbReference>
<evidence type="ECO:0000256" key="10">
    <source>
        <dbReference type="PIRSR" id="PIRSR000350-2"/>
    </source>
</evidence>
<dbReference type="GO" id="GO:0050660">
    <property type="term" value="F:flavin adenine dinucleotide binding"/>
    <property type="evidence" value="ECO:0007669"/>
    <property type="project" value="InterPro"/>
</dbReference>
<sequence>MAYDYDLFVIGAGSGGVRGARMASAAGARVALAESDRFGGTCVIRGCVPKKLLSYAAHVHEEVEDAAGYGWSIAEPVFDWPTLIANKDREIDRLEGIYQKLLADAGVSVYLGRARMIDAHTVAIDDEQGNQVSVTAETVLIAVGGHAVVPDIPGHEHGITSREAFHLKSLPRRVVVVGGGYIAVEFAGIFNGLGAEVTQLYRRDKILRGFDEDVRDTLTEEIRKKGVALRVNADPAGIERRDDGTLVVVLKDGSTIETDAVMFATGRRPNTTGLGLDRAGVEMTHDGAIKVDDYSKTTADNIYAVGDVTNRIQLTPVAIAEAMAFVDTVYHGRPRAMDHANVPSAVFSQPPIGSVGLSEAEAARRGHRLEIFRAAFRPMKHTLSGRDEKTMMKLVVDAETRLVLGVHMVGMDAPEIVQGMAVAVKAGATKEIFDATVGIHPTAAEEFVTMRAPTRTVEKQAAE</sequence>
<organism evidence="17 18">
    <name type="scientific">Ferruginivarius sediminum</name>
    <dbReference type="NCBI Taxonomy" id="2661937"/>
    <lineage>
        <taxon>Bacteria</taxon>
        <taxon>Pseudomonadati</taxon>
        <taxon>Pseudomonadota</taxon>
        <taxon>Alphaproteobacteria</taxon>
        <taxon>Rhodospirillales</taxon>
        <taxon>Rhodospirillaceae</taxon>
        <taxon>Ferruginivarius</taxon>
    </lineage>
</organism>
<feature type="domain" description="Pyridine nucleotide-disulphide oxidoreductase dimerisation" evidence="15">
    <location>
        <begin position="342"/>
        <end position="450"/>
    </location>
</feature>
<comment type="cofactor">
    <cofactor evidence="11">
        <name>FAD</name>
        <dbReference type="ChEBI" id="CHEBI:57692"/>
    </cofactor>
    <text evidence="11">Binds 1 FAD per subunit.</text>
</comment>
<feature type="binding site" evidence="11">
    <location>
        <position position="51"/>
    </location>
    <ligand>
        <name>FAD</name>
        <dbReference type="ChEBI" id="CHEBI:57692"/>
    </ligand>
</feature>
<dbReference type="Proteomes" id="UP000253941">
    <property type="component" value="Unassembled WGS sequence"/>
</dbReference>
<keyword evidence="18" id="KW-1185">Reference proteome</keyword>
<dbReference type="GO" id="GO:0004362">
    <property type="term" value="F:glutathione-disulfide reductase (NADPH) activity"/>
    <property type="evidence" value="ECO:0007669"/>
    <property type="project" value="UniProtKB-EC"/>
</dbReference>
<feature type="binding site" evidence="11">
    <location>
        <position position="307"/>
    </location>
    <ligand>
        <name>FAD</name>
        <dbReference type="ChEBI" id="CHEBI:57692"/>
    </ligand>
</feature>
<evidence type="ECO:0000256" key="11">
    <source>
        <dbReference type="PIRSR" id="PIRSR000350-3"/>
    </source>
</evidence>
<keyword evidence="8 13" id="KW-0676">Redox-active center</keyword>
<keyword evidence="4 11" id="KW-0274">FAD</keyword>
<keyword evidence="6 13" id="KW-0560">Oxidoreductase</keyword>
<evidence type="ECO:0000313" key="17">
    <source>
        <dbReference type="EMBL" id="RDD61591.1"/>
    </source>
</evidence>
<comment type="similarity">
    <text evidence="1 13">Belongs to the class-I pyridine nucleotide-disulfide oxidoreductase family.</text>
</comment>
<comment type="catalytic activity">
    <reaction evidence="9 14">
        <text>2 glutathione + NADP(+) = glutathione disulfide + NADPH + H(+)</text>
        <dbReference type="Rhea" id="RHEA:11740"/>
        <dbReference type="ChEBI" id="CHEBI:15378"/>
        <dbReference type="ChEBI" id="CHEBI:57783"/>
        <dbReference type="ChEBI" id="CHEBI:57925"/>
        <dbReference type="ChEBI" id="CHEBI:58297"/>
        <dbReference type="ChEBI" id="CHEBI:58349"/>
        <dbReference type="EC" id="1.8.1.7"/>
    </reaction>
</comment>
<protein>
    <recommendedName>
        <fullName evidence="14">Glutathione reductase</fullName>
        <shortName evidence="14">GRase</shortName>
        <ecNumber evidence="14">1.8.1.7</ecNumber>
    </recommendedName>
</protein>
<reference evidence="17 18" key="1">
    <citation type="submission" date="2018-07" db="EMBL/GenBank/DDBJ databases">
        <title>Venubactetium sediminum gen. nov., sp. nov., isolated from a marine solar saltern.</title>
        <authorList>
            <person name="Wang S."/>
        </authorList>
    </citation>
    <scope>NUCLEOTIDE SEQUENCE [LARGE SCALE GENOMIC DNA]</scope>
    <source>
        <strain evidence="17 18">WD2A32</strain>
    </source>
</reference>
<evidence type="ECO:0000256" key="9">
    <source>
        <dbReference type="ARBA" id="ARBA00049142"/>
    </source>
</evidence>
<dbReference type="EMBL" id="QPMH01000010">
    <property type="protein sequence ID" value="RDD61591.1"/>
    <property type="molecule type" value="Genomic_DNA"/>
</dbReference>
<evidence type="ECO:0000256" key="12">
    <source>
        <dbReference type="PIRSR" id="PIRSR000350-4"/>
    </source>
</evidence>
<dbReference type="Gene3D" id="3.50.50.60">
    <property type="entry name" value="FAD/NAD(P)-binding domain"/>
    <property type="match status" value="2"/>
</dbReference>
<dbReference type="InterPro" id="IPR036188">
    <property type="entry name" value="FAD/NAD-bd_sf"/>
</dbReference>
<keyword evidence="3 13" id="KW-0285">Flavoprotein</keyword>
<evidence type="ECO:0000256" key="8">
    <source>
        <dbReference type="ARBA" id="ARBA00023284"/>
    </source>
</evidence>
<keyword evidence="7" id="KW-1015">Disulfide bond</keyword>
<keyword evidence="5 14" id="KW-0521">NADP</keyword>
<comment type="function">
    <text evidence="14">Catalyzes the reduction of glutathione disulfide (GSSG) to reduced glutathione (GSH).</text>
</comment>
<dbReference type="NCBIfam" id="TIGR01424">
    <property type="entry name" value="gluta_reduc_2"/>
    <property type="match status" value="1"/>
</dbReference>
<evidence type="ECO:0000313" key="18">
    <source>
        <dbReference type="Proteomes" id="UP000253941"/>
    </source>
</evidence>
<dbReference type="NCBIfam" id="NF004776">
    <property type="entry name" value="PRK06116.1"/>
    <property type="match status" value="1"/>
</dbReference>
<evidence type="ECO:0000259" key="16">
    <source>
        <dbReference type="Pfam" id="PF07992"/>
    </source>
</evidence>
<dbReference type="SUPFAM" id="SSF51905">
    <property type="entry name" value="FAD/NAD(P)-binding domain"/>
    <property type="match status" value="1"/>
</dbReference>
<dbReference type="InterPro" id="IPR004099">
    <property type="entry name" value="Pyr_nucl-diS_OxRdtase_dimer"/>
</dbReference>
<dbReference type="InterPro" id="IPR016156">
    <property type="entry name" value="FAD/NAD-linked_Rdtase_dimer_sf"/>
</dbReference>
<dbReference type="PRINTS" id="PR00368">
    <property type="entry name" value="FADPNR"/>
</dbReference>
<dbReference type="InterPro" id="IPR046952">
    <property type="entry name" value="GSHR/TRXR-like"/>
</dbReference>
<feature type="binding site" evidence="11">
    <location>
        <position position="266"/>
    </location>
    <ligand>
        <name>NAD(+)</name>
        <dbReference type="ChEBI" id="CHEBI:57540"/>
    </ligand>
</feature>
<dbReference type="EC" id="1.8.1.7" evidence="14"/>
<evidence type="ECO:0000256" key="3">
    <source>
        <dbReference type="ARBA" id="ARBA00022630"/>
    </source>
</evidence>
<keyword evidence="11" id="KW-0520">NAD</keyword>
<dbReference type="InterPro" id="IPR012999">
    <property type="entry name" value="Pyr_OxRdtase_I_AS"/>
</dbReference>
<proteinExistence type="inferred from homology"/>
<feature type="active site" description="Proton acceptor" evidence="10">
    <location>
        <position position="440"/>
    </location>
</feature>
<keyword evidence="11" id="KW-0547">Nucleotide-binding</keyword>
<evidence type="ECO:0000256" key="2">
    <source>
        <dbReference type="ARBA" id="ARBA00011738"/>
    </source>
</evidence>
<dbReference type="PRINTS" id="PR00411">
    <property type="entry name" value="PNDRDTASEI"/>
</dbReference>
<feature type="disulfide bond" description="Redox-active" evidence="12">
    <location>
        <begin position="42"/>
        <end position="47"/>
    </location>
</feature>
<dbReference type="Gene3D" id="3.30.390.30">
    <property type="match status" value="1"/>
</dbReference>
<accession>A0A369T8D8</accession>
<dbReference type="RefSeq" id="WP_114582394.1">
    <property type="nucleotide sequence ID" value="NZ_QPMH01000010.1"/>
</dbReference>
<dbReference type="PROSITE" id="PS00076">
    <property type="entry name" value="PYRIDINE_REDOX_1"/>
    <property type="match status" value="1"/>
</dbReference>
<dbReference type="GO" id="GO:0034599">
    <property type="term" value="P:cellular response to oxidative stress"/>
    <property type="evidence" value="ECO:0007669"/>
    <property type="project" value="TreeGrafter"/>
</dbReference>
<evidence type="ECO:0000256" key="13">
    <source>
        <dbReference type="RuleBase" id="RU003691"/>
    </source>
</evidence>
<dbReference type="GO" id="GO:0045454">
    <property type="term" value="P:cell redox homeostasis"/>
    <property type="evidence" value="ECO:0007669"/>
    <property type="project" value="InterPro"/>
</dbReference>
<evidence type="ECO:0000256" key="5">
    <source>
        <dbReference type="ARBA" id="ARBA00022857"/>
    </source>
</evidence>
<dbReference type="SUPFAM" id="SSF55424">
    <property type="entry name" value="FAD/NAD-linked reductases, dimerisation (C-terminal) domain"/>
    <property type="match status" value="1"/>
</dbReference>
<dbReference type="GO" id="GO:0005829">
    <property type="term" value="C:cytosol"/>
    <property type="evidence" value="ECO:0007669"/>
    <property type="project" value="TreeGrafter"/>
</dbReference>
<gene>
    <name evidence="17" type="primary">gor</name>
    <name evidence="17" type="ORF">DRB17_11690</name>
</gene>
<evidence type="ECO:0000256" key="1">
    <source>
        <dbReference type="ARBA" id="ARBA00007532"/>
    </source>
</evidence>
<dbReference type="PANTHER" id="PTHR42737">
    <property type="entry name" value="GLUTATHIONE REDUCTASE"/>
    <property type="match status" value="1"/>
</dbReference>
<comment type="subunit">
    <text evidence="2">Homodimer.</text>
</comment>
<dbReference type="GO" id="GO:0006749">
    <property type="term" value="P:glutathione metabolic process"/>
    <property type="evidence" value="ECO:0007669"/>
    <property type="project" value="InterPro"/>
</dbReference>
<dbReference type="PANTHER" id="PTHR42737:SF2">
    <property type="entry name" value="GLUTATHIONE REDUCTASE"/>
    <property type="match status" value="1"/>
</dbReference>
<dbReference type="Pfam" id="PF07992">
    <property type="entry name" value="Pyr_redox_2"/>
    <property type="match status" value="1"/>
</dbReference>
<evidence type="ECO:0000256" key="14">
    <source>
        <dbReference type="RuleBase" id="RU365040"/>
    </source>
</evidence>
<name>A0A369T8D8_9PROT</name>